<dbReference type="Proteomes" id="UP001165663">
    <property type="component" value="Unassembled WGS sequence"/>
</dbReference>
<sequence length="99" mass="9942">MTFSMQPEFMEGLIDAQDGASATISSAFGAVTPAVLASFSVALGPIAVANMIPAMYESTGNNVMSGMMTAANHAALGAATHISQGAYVATDTPANVTEV</sequence>
<accession>A0A9P3V246</accession>
<protein>
    <submittedName>
        <fullName evidence="2">Uncharacterized protein</fullName>
    </submittedName>
</protein>
<evidence type="ECO:0000313" key="1">
    <source>
        <dbReference type="EMBL" id="GLB86610.1"/>
    </source>
</evidence>
<reference evidence="2" key="1">
    <citation type="submission" date="2022-08" db="EMBL/GenBank/DDBJ databases">
        <title>Mycobacterium kiyosense sp. nov., scotochromogenic slow-glowing species isolated from respiratory specimens.</title>
        <authorList>
            <person name="Fukano H."/>
            <person name="Kazumi Y."/>
            <person name="Sakagami N."/>
            <person name="Ato M."/>
            <person name="Mitarai S."/>
            <person name="Hoshino Y."/>
        </authorList>
    </citation>
    <scope>NUCLEOTIDE SEQUENCE</scope>
    <source>
        <strain evidence="2">1413</strain>
        <strain evidence="1">SRL2020-028</strain>
    </source>
</reference>
<dbReference type="Proteomes" id="UP001064782">
    <property type="component" value="Unassembled WGS sequence"/>
</dbReference>
<dbReference type="AlphaFoldDB" id="A0A9P3V246"/>
<dbReference type="EMBL" id="BRZI01000098">
    <property type="protein sequence ID" value="GLD33692.1"/>
    <property type="molecule type" value="Genomic_DNA"/>
</dbReference>
<dbReference type="GeneID" id="83632939"/>
<dbReference type="EMBL" id="BRXE01000157">
    <property type="protein sequence ID" value="GLB86610.1"/>
    <property type="molecule type" value="Genomic_DNA"/>
</dbReference>
<comment type="caution">
    <text evidence="2">The sequence shown here is derived from an EMBL/GenBank/DDBJ whole genome shotgun (WGS) entry which is preliminary data.</text>
</comment>
<evidence type="ECO:0000313" key="3">
    <source>
        <dbReference type="Proteomes" id="UP001064782"/>
    </source>
</evidence>
<name>A0A9P3V246_9MYCO</name>
<evidence type="ECO:0000313" key="2">
    <source>
        <dbReference type="EMBL" id="GLD33692.1"/>
    </source>
</evidence>
<gene>
    <name evidence="2" type="ORF">Mkiyose1413_55750</name>
    <name evidence="1" type="ORF">SRL2020028_58660</name>
</gene>
<proteinExistence type="predicted"/>
<keyword evidence="3" id="KW-1185">Reference proteome</keyword>
<dbReference type="RefSeq" id="WP_236976717.1">
    <property type="nucleotide sequence ID" value="NZ_BRXE01000157.1"/>
</dbReference>
<organism evidence="2 3">
    <name type="scientific">Mycobacterium kiyosense</name>
    <dbReference type="NCBI Taxonomy" id="2871094"/>
    <lineage>
        <taxon>Bacteria</taxon>
        <taxon>Bacillati</taxon>
        <taxon>Actinomycetota</taxon>
        <taxon>Actinomycetes</taxon>
        <taxon>Mycobacteriales</taxon>
        <taxon>Mycobacteriaceae</taxon>
        <taxon>Mycobacterium</taxon>
    </lineage>
</organism>